<comment type="caution">
    <text evidence="1">The sequence shown here is derived from an EMBL/GenBank/DDBJ whole genome shotgun (WGS) entry which is preliminary data.</text>
</comment>
<accession>A0A563DRI5</accession>
<dbReference type="OrthoDB" id="9803297at2"/>
<dbReference type="Proteomes" id="UP000320244">
    <property type="component" value="Unassembled WGS sequence"/>
</dbReference>
<dbReference type="EMBL" id="VCQV01000055">
    <property type="protein sequence ID" value="TWP32850.1"/>
    <property type="molecule type" value="Genomic_DNA"/>
</dbReference>
<organism evidence="1 2">
    <name type="scientific">Leekyejoonella antrihumi</name>
    <dbReference type="NCBI Taxonomy" id="1660198"/>
    <lineage>
        <taxon>Bacteria</taxon>
        <taxon>Bacillati</taxon>
        <taxon>Actinomycetota</taxon>
        <taxon>Actinomycetes</taxon>
        <taxon>Micrococcales</taxon>
        <taxon>Dermacoccaceae</taxon>
        <taxon>Leekyejoonella</taxon>
    </lineage>
</organism>
<keyword evidence="2" id="KW-1185">Reference proteome</keyword>
<reference evidence="1 2" key="1">
    <citation type="submission" date="2019-05" db="EMBL/GenBank/DDBJ databases">
        <authorList>
            <person name="Lee S.D."/>
        </authorList>
    </citation>
    <scope>NUCLEOTIDE SEQUENCE [LARGE SCALE GENOMIC DNA]</scope>
    <source>
        <strain evidence="1 2">C5-26</strain>
    </source>
</reference>
<evidence type="ECO:0000313" key="2">
    <source>
        <dbReference type="Proteomes" id="UP000320244"/>
    </source>
</evidence>
<reference evidence="1 2" key="2">
    <citation type="submission" date="2019-08" db="EMBL/GenBank/DDBJ databases">
        <title>Jejuicoccus antrihumi gen. nov., sp. nov., a new member of the family Dermacoccaceae isolated from a cave.</title>
        <authorList>
            <person name="Schumann P."/>
            <person name="Kim I.S."/>
        </authorList>
    </citation>
    <scope>NUCLEOTIDE SEQUENCE [LARGE SCALE GENOMIC DNA]</scope>
    <source>
        <strain evidence="1 2">C5-26</strain>
    </source>
</reference>
<dbReference type="InterPro" id="IPR046346">
    <property type="entry name" value="Aminoacid_DH-like_N_sf"/>
</dbReference>
<dbReference type="SUPFAM" id="SSF53223">
    <property type="entry name" value="Aminoacid dehydrogenase-like, N-terminal domain"/>
    <property type="match status" value="1"/>
</dbReference>
<gene>
    <name evidence="1" type="ORF">FGL98_23070</name>
</gene>
<evidence type="ECO:0000313" key="1">
    <source>
        <dbReference type="EMBL" id="TWP32850.1"/>
    </source>
</evidence>
<protein>
    <submittedName>
        <fullName evidence="1">Uncharacterized protein</fullName>
    </submittedName>
</protein>
<dbReference type="Gene3D" id="3.40.50.10860">
    <property type="entry name" value="Leucine Dehydrogenase, chain A, domain 1"/>
    <property type="match status" value="1"/>
</dbReference>
<dbReference type="AlphaFoldDB" id="A0A563DRI5"/>
<proteinExistence type="predicted"/>
<name>A0A563DRI5_9MICO</name>
<sequence length="58" mass="6165">MTLKAPAAGVDLGGGASIMIGHPDRDKTEDAVRAHGRFIATLGVASFRSTMWAVRKRI</sequence>